<dbReference type="InterPro" id="IPR036259">
    <property type="entry name" value="MFS_trans_sf"/>
</dbReference>
<comment type="caution">
    <text evidence="10">The sequence shown here is derived from an EMBL/GenBank/DDBJ whole genome shotgun (WGS) entry which is preliminary data.</text>
</comment>
<comment type="similarity">
    <text evidence="2">Belongs to the major facilitator superfamily. Bcr/CmlA family.</text>
</comment>
<dbReference type="CDD" id="cd17320">
    <property type="entry name" value="MFS_MdfA_MDR_like"/>
    <property type="match status" value="1"/>
</dbReference>
<evidence type="ECO:0000313" key="11">
    <source>
        <dbReference type="Proteomes" id="UP000280368"/>
    </source>
</evidence>
<evidence type="ECO:0000256" key="7">
    <source>
        <dbReference type="ARBA" id="ARBA00023136"/>
    </source>
</evidence>
<dbReference type="PANTHER" id="PTHR23502">
    <property type="entry name" value="MAJOR FACILITATOR SUPERFAMILY"/>
    <property type="match status" value="1"/>
</dbReference>
<organism evidence="10 11">
    <name type="scientific">Flavobacterium weaverense</name>
    <dbReference type="NCBI Taxonomy" id="271156"/>
    <lineage>
        <taxon>Bacteria</taxon>
        <taxon>Pseudomonadati</taxon>
        <taxon>Bacteroidota</taxon>
        <taxon>Flavobacteriia</taxon>
        <taxon>Flavobacteriales</taxon>
        <taxon>Flavobacteriaceae</taxon>
        <taxon>Flavobacterium</taxon>
    </lineage>
</organism>
<dbReference type="GO" id="GO:0042910">
    <property type="term" value="F:xenobiotic transmembrane transporter activity"/>
    <property type="evidence" value="ECO:0007669"/>
    <property type="project" value="InterPro"/>
</dbReference>
<keyword evidence="7 8" id="KW-0472">Membrane</keyword>
<evidence type="ECO:0000313" key="10">
    <source>
        <dbReference type="EMBL" id="RMA75836.1"/>
    </source>
</evidence>
<dbReference type="EMBL" id="REFH01000009">
    <property type="protein sequence ID" value="RMA75836.1"/>
    <property type="molecule type" value="Genomic_DNA"/>
</dbReference>
<evidence type="ECO:0000256" key="6">
    <source>
        <dbReference type="ARBA" id="ARBA00022989"/>
    </source>
</evidence>
<dbReference type="SUPFAM" id="SSF103473">
    <property type="entry name" value="MFS general substrate transporter"/>
    <property type="match status" value="1"/>
</dbReference>
<dbReference type="Proteomes" id="UP000280368">
    <property type="component" value="Unassembled WGS sequence"/>
</dbReference>
<feature type="transmembrane region" description="Helical" evidence="8">
    <location>
        <begin position="301"/>
        <end position="319"/>
    </location>
</feature>
<accession>A0A3L9ZTX3</accession>
<feature type="transmembrane region" description="Helical" evidence="8">
    <location>
        <begin position="155"/>
        <end position="177"/>
    </location>
</feature>
<feature type="transmembrane region" description="Helical" evidence="8">
    <location>
        <begin position="97"/>
        <end position="116"/>
    </location>
</feature>
<feature type="transmembrane region" description="Helical" evidence="8">
    <location>
        <begin position="183"/>
        <end position="205"/>
    </location>
</feature>
<dbReference type="InterPro" id="IPR011701">
    <property type="entry name" value="MFS"/>
</dbReference>
<dbReference type="PANTHER" id="PTHR23502:SF132">
    <property type="entry name" value="POLYAMINE TRANSPORTER 2-RELATED"/>
    <property type="match status" value="1"/>
</dbReference>
<comment type="subcellular location">
    <subcellularLocation>
        <location evidence="1">Cell membrane</location>
        <topology evidence="1">Multi-pass membrane protein</topology>
    </subcellularLocation>
</comment>
<dbReference type="InterPro" id="IPR004812">
    <property type="entry name" value="Efflux_drug-R_Bcr/CmlA"/>
</dbReference>
<feature type="transmembrane region" description="Helical" evidence="8">
    <location>
        <begin position="28"/>
        <end position="46"/>
    </location>
</feature>
<feature type="transmembrane region" description="Helical" evidence="8">
    <location>
        <begin position="325"/>
        <end position="344"/>
    </location>
</feature>
<feature type="transmembrane region" description="Helical" evidence="8">
    <location>
        <begin position="122"/>
        <end position="143"/>
    </location>
</feature>
<feature type="transmembrane region" description="Helical" evidence="8">
    <location>
        <begin position="392"/>
        <end position="411"/>
    </location>
</feature>
<keyword evidence="6 8" id="KW-1133">Transmembrane helix</keyword>
<evidence type="ECO:0000256" key="5">
    <source>
        <dbReference type="ARBA" id="ARBA00022692"/>
    </source>
</evidence>
<dbReference type="InterPro" id="IPR020846">
    <property type="entry name" value="MFS_dom"/>
</dbReference>
<dbReference type="GO" id="GO:0015385">
    <property type="term" value="F:sodium:proton antiporter activity"/>
    <property type="evidence" value="ECO:0007669"/>
    <property type="project" value="TreeGrafter"/>
</dbReference>
<dbReference type="Gene3D" id="1.20.1720.10">
    <property type="entry name" value="Multidrug resistance protein D"/>
    <property type="match status" value="1"/>
</dbReference>
<keyword evidence="11" id="KW-1185">Reference proteome</keyword>
<evidence type="ECO:0000256" key="8">
    <source>
        <dbReference type="SAM" id="Phobius"/>
    </source>
</evidence>
<feature type="transmembrane region" description="Helical" evidence="8">
    <location>
        <begin position="235"/>
        <end position="259"/>
    </location>
</feature>
<keyword evidence="4" id="KW-1003">Cell membrane</keyword>
<dbReference type="GO" id="GO:0005886">
    <property type="term" value="C:plasma membrane"/>
    <property type="evidence" value="ECO:0007669"/>
    <property type="project" value="UniProtKB-SubCell"/>
</dbReference>
<dbReference type="PROSITE" id="PS50850">
    <property type="entry name" value="MFS"/>
    <property type="match status" value="1"/>
</dbReference>
<gene>
    <name evidence="10" type="ORF">BC961_1534</name>
</gene>
<feature type="transmembrane region" description="Helical" evidence="8">
    <location>
        <begin position="271"/>
        <end position="289"/>
    </location>
</feature>
<evidence type="ECO:0000256" key="2">
    <source>
        <dbReference type="ARBA" id="ARBA00006236"/>
    </source>
</evidence>
<feature type="domain" description="Major facilitator superfamily (MFS) profile" evidence="9">
    <location>
        <begin position="31"/>
        <end position="416"/>
    </location>
</feature>
<keyword evidence="3" id="KW-0813">Transport</keyword>
<dbReference type="GO" id="GO:1990961">
    <property type="term" value="P:xenobiotic detoxification by transmembrane export across the plasma membrane"/>
    <property type="evidence" value="ECO:0007669"/>
    <property type="project" value="InterPro"/>
</dbReference>
<evidence type="ECO:0000256" key="3">
    <source>
        <dbReference type="ARBA" id="ARBA00022448"/>
    </source>
</evidence>
<evidence type="ECO:0000256" key="4">
    <source>
        <dbReference type="ARBA" id="ARBA00022475"/>
    </source>
</evidence>
<dbReference type="Pfam" id="PF07690">
    <property type="entry name" value="MFS_1"/>
    <property type="match status" value="1"/>
</dbReference>
<name>A0A3L9ZTX3_9FLAO</name>
<dbReference type="AlphaFoldDB" id="A0A3L9ZTX3"/>
<evidence type="ECO:0000256" key="1">
    <source>
        <dbReference type="ARBA" id="ARBA00004651"/>
    </source>
</evidence>
<keyword evidence="5 8" id="KW-0812">Transmembrane</keyword>
<proteinExistence type="inferred from homology"/>
<reference evidence="10 11" key="1">
    <citation type="submission" date="2018-10" db="EMBL/GenBank/DDBJ databases">
        <title>Genomic Encyclopedia of Archaeal and Bacterial Type Strains, Phase II (KMG-II): from individual species to whole genera.</title>
        <authorList>
            <person name="Goeker M."/>
        </authorList>
    </citation>
    <scope>NUCLEOTIDE SEQUENCE [LARGE SCALE GENOMIC DNA]</scope>
    <source>
        <strain evidence="10 11">DSM 19727</strain>
    </source>
</reference>
<feature type="transmembrane region" description="Helical" evidence="8">
    <location>
        <begin position="66"/>
        <end position="85"/>
    </location>
</feature>
<protein>
    <submittedName>
        <fullName evidence="10">DHA1 family bicyclomycin/chloramphenicol resistance-like MFS transporter</fullName>
    </submittedName>
</protein>
<sequence>MTDLINLPLQKIKTATLNNNTAMSRKRYIKLILILGSLTALGPFSIDMYLPGFSGIAKDLNTTVANVSMTLSSYFIGISAGQLLYGPLLDRFGRKKPLFIGLLVYILASLGCVFVTDIDTFIGLRFIQAVGSCAATVASVSMVRDLFPVKDIPKVFSLLMLVVGLSPMLAPTIGGYVTADYGWHTVFFILMCMGIVIMIVAQLILPNTYLPDTSISLKPKPIITNFISILKEPQFYTYAFAGAIAFSGLFTYVAASPIIFMDIFKVDAKTYGWIFAFMSLSFISASQLNSLLLRKFNSEQMIFGALISQTFIVSLFLILSLNDLLGLYGTITMLFLFLACLGISNPNTAGLTLAPFARNAGSASALMGAIQLGLGAFVSFLVGVFVHNSTVPMVAIMAVTTILALIILILGRKKIKKTIAISSDEEIVTVH</sequence>
<dbReference type="FunFam" id="1.20.1720.10:FF:000005">
    <property type="entry name" value="Bcr/CflA family efflux transporter"/>
    <property type="match status" value="1"/>
</dbReference>
<dbReference type="NCBIfam" id="TIGR00710">
    <property type="entry name" value="efflux_Bcr_CflA"/>
    <property type="match status" value="1"/>
</dbReference>
<feature type="transmembrane region" description="Helical" evidence="8">
    <location>
        <begin position="365"/>
        <end position="386"/>
    </location>
</feature>
<evidence type="ECO:0000259" key="9">
    <source>
        <dbReference type="PROSITE" id="PS50850"/>
    </source>
</evidence>